<proteinExistence type="predicted"/>
<gene>
    <name evidence="2" type="ORF">BP6252_09707</name>
</gene>
<dbReference type="EMBL" id="PDLM01000011">
    <property type="protein sequence ID" value="RDW66072.1"/>
    <property type="molecule type" value="Genomic_DNA"/>
</dbReference>
<organism evidence="2 3">
    <name type="scientific">Coleophoma cylindrospora</name>
    <dbReference type="NCBI Taxonomy" id="1849047"/>
    <lineage>
        <taxon>Eukaryota</taxon>
        <taxon>Fungi</taxon>
        <taxon>Dikarya</taxon>
        <taxon>Ascomycota</taxon>
        <taxon>Pezizomycotina</taxon>
        <taxon>Leotiomycetes</taxon>
        <taxon>Helotiales</taxon>
        <taxon>Dermateaceae</taxon>
        <taxon>Coleophoma</taxon>
    </lineage>
</organism>
<evidence type="ECO:0000256" key="1">
    <source>
        <dbReference type="SAM" id="MobiDB-lite"/>
    </source>
</evidence>
<protein>
    <submittedName>
        <fullName evidence="2">Uncharacterized protein</fullName>
    </submittedName>
</protein>
<keyword evidence="3" id="KW-1185">Reference proteome</keyword>
<feature type="compositionally biased region" description="Basic residues" evidence="1">
    <location>
        <begin position="316"/>
        <end position="326"/>
    </location>
</feature>
<dbReference type="Proteomes" id="UP000256645">
    <property type="component" value="Unassembled WGS sequence"/>
</dbReference>
<evidence type="ECO:0000313" key="3">
    <source>
        <dbReference type="Proteomes" id="UP000256645"/>
    </source>
</evidence>
<evidence type="ECO:0000313" key="2">
    <source>
        <dbReference type="EMBL" id="RDW66072.1"/>
    </source>
</evidence>
<name>A0A3D8QWB0_9HELO</name>
<dbReference type="STRING" id="1849047.A0A3D8QWB0"/>
<reference evidence="2 3" key="1">
    <citation type="journal article" date="2018" name="IMA Fungus">
        <title>IMA Genome-F 9: Draft genome sequence of Annulohypoxylon stygium, Aspergillus mulundensis, Berkeleyomyces basicola (syn. Thielaviopsis basicola), Ceratocystis smalleyi, two Cercospora beticola strains, Coleophoma cylindrospora, Fusarium fracticaudum, Phialophora cf. hyalina, and Morchella septimelata.</title>
        <authorList>
            <person name="Wingfield B.D."/>
            <person name="Bills G.F."/>
            <person name="Dong Y."/>
            <person name="Huang W."/>
            <person name="Nel W.J."/>
            <person name="Swalarsk-Parry B.S."/>
            <person name="Vaghefi N."/>
            <person name="Wilken P.M."/>
            <person name="An Z."/>
            <person name="de Beer Z.W."/>
            <person name="De Vos L."/>
            <person name="Chen L."/>
            <person name="Duong T.A."/>
            <person name="Gao Y."/>
            <person name="Hammerbacher A."/>
            <person name="Kikkert J.R."/>
            <person name="Li Y."/>
            <person name="Li H."/>
            <person name="Li K."/>
            <person name="Li Q."/>
            <person name="Liu X."/>
            <person name="Ma X."/>
            <person name="Naidoo K."/>
            <person name="Pethybridge S.J."/>
            <person name="Sun J."/>
            <person name="Steenkamp E.T."/>
            <person name="van der Nest M.A."/>
            <person name="van Wyk S."/>
            <person name="Wingfield M.J."/>
            <person name="Xiong C."/>
            <person name="Yue Q."/>
            <person name="Zhang X."/>
        </authorList>
    </citation>
    <scope>NUCLEOTIDE SEQUENCE [LARGE SCALE GENOMIC DNA]</scope>
    <source>
        <strain evidence="2 3">BP6252</strain>
    </source>
</reference>
<feature type="region of interest" description="Disordered" evidence="1">
    <location>
        <begin position="297"/>
        <end position="331"/>
    </location>
</feature>
<accession>A0A3D8QWB0</accession>
<comment type="caution">
    <text evidence="2">The sequence shown here is derived from an EMBL/GenBank/DDBJ whole genome shotgun (WGS) entry which is preliminary data.</text>
</comment>
<dbReference type="OrthoDB" id="3504560at2759"/>
<dbReference type="SUPFAM" id="SSF51197">
    <property type="entry name" value="Clavaminate synthase-like"/>
    <property type="match status" value="1"/>
</dbReference>
<sequence>MIQEERSLVVHGTQAPMAISFGDLALSTIDEVIQYLQAIDDKQSRYEAQTQVLETLTKMHDKVDTGIAKVFDYMHDDAAYSGILSAQEFLKMYSEAASISREVKLKRNKILEATNNIVFQWKDSPRGISWVNELIPQGGSILAAVRRLANEYPKFRDACAYINAAMFARLNTTGKGIKSKKSVMTSDIQAAYQRKYRGQDLELVKITTEELDRLGLRYGKEGILEPQTSLFLAMIPESPRTPEPESEPMLSTYSAVPEIDFPAKRSIRLTTAEKNTAALEFLLPRPEEDLIDQEEFEDAKDKLHTGESTDDGEPGKKRKRGPRPKPRCGCSSDVSITWQASVSSNKAIKWPQQQRLLEKMMKFEHTCFAHTKLMSGTIGLNTRHLNEQVLRARLQTIYDRRLDIGRLKTEVPTFEWFRRANRNAHPTDGLGVYRFVHLTVPEFEYDPKLVLQHVQMIVGLPASTDVLKQFQEDGTITAPVFKWLYDYPELEEMIDLEFLMYRYHLRETPSRQHWGWCRNMYFSITQQLIRQDPVYYMLYVGLRPDKKWRLISFPYYTKNADVGDSTWFRHIDLNISKIVQNDRGVNMIQGSVSFNDETPENSTVILKGMHRHIKEWWADNCARGNDTDALVQRIDPKHYTDADKEKYGCDWVPVPCQKGEVRVSVPTLPHGANAAVGQRRTMLPWFVGIQEDLKELEVVEGGDVLELAEAHRNLMAAKSSPSGLNPLFGAIPYPFPAAVEVLGICAIGDALTGHRKWTSPAVLRDRDILLGTDFQQIQGYIRDSRARAVAAARDAFQLVKKTEMECFGEKSFFSNLQNVGGYKAVRDHGAKVPRPYPDYPTEPIPAEGQMFAEAPGEDVDEKSPWISLRV</sequence>
<dbReference type="AlphaFoldDB" id="A0A3D8QWB0"/>
<dbReference type="Gene3D" id="2.60.120.620">
    <property type="entry name" value="q2cbj1_9rhob like domain"/>
    <property type="match status" value="1"/>
</dbReference>